<feature type="non-terminal residue" evidence="1">
    <location>
        <position position="1"/>
    </location>
</feature>
<comment type="caution">
    <text evidence="1">The sequence shown here is derived from an EMBL/GenBank/DDBJ whole genome shotgun (WGS) entry which is preliminary data.</text>
</comment>
<evidence type="ECO:0008006" key="3">
    <source>
        <dbReference type="Google" id="ProtNLM"/>
    </source>
</evidence>
<dbReference type="AlphaFoldDB" id="A0A849SQS5"/>
<evidence type="ECO:0000313" key="1">
    <source>
        <dbReference type="EMBL" id="NOT34984.1"/>
    </source>
</evidence>
<organism evidence="1 2">
    <name type="scientific">Eiseniibacteriota bacterium</name>
    <dbReference type="NCBI Taxonomy" id="2212470"/>
    <lineage>
        <taxon>Bacteria</taxon>
        <taxon>Candidatus Eiseniibacteriota</taxon>
    </lineage>
</organism>
<dbReference type="EMBL" id="JABFRW010000162">
    <property type="protein sequence ID" value="NOT34984.1"/>
    <property type="molecule type" value="Genomic_DNA"/>
</dbReference>
<proteinExistence type="predicted"/>
<evidence type="ECO:0000313" key="2">
    <source>
        <dbReference type="Proteomes" id="UP000580839"/>
    </source>
</evidence>
<reference evidence="1 2" key="1">
    <citation type="submission" date="2020-04" db="EMBL/GenBank/DDBJ databases">
        <title>Metagenomic profiling of ammonia- and methane-oxidizing microorganisms in a Dutch drinking water treatment plant.</title>
        <authorList>
            <person name="Poghosyan L."/>
            <person name="Leucker S."/>
        </authorList>
    </citation>
    <scope>NUCLEOTIDE SEQUENCE [LARGE SCALE GENOMIC DNA]</scope>
    <source>
        <strain evidence="1">S-RSF-IL-03</strain>
    </source>
</reference>
<name>A0A849SQS5_UNCEI</name>
<accession>A0A849SQS5</accession>
<dbReference type="Proteomes" id="UP000580839">
    <property type="component" value="Unassembled WGS sequence"/>
</dbReference>
<sequence length="162" mass="17707">AVVTASRPHGRPAAERALERRLVTALLMEPDTFDAAAQRVAPEDFSETDLRGLAERLWTAPETLYTDEATGALARELVAAAESDMNWRAEAAGAARRLEQRRLKGRQRVIREAMSTTADFETIRALQAEALTIGNRLGELEREIGAGADSRATFPTETTGRS</sequence>
<protein>
    <recommendedName>
        <fullName evidence="3">DNA primase DnaB-helicase binding domain-containing protein</fullName>
    </recommendedName>
</protein>
<gene>
    <name evidence="1" type="ORF">HOP12_12570</name>
</gene>